<sequence length="250" mass="27975">MVRVLVLLTASAIAAPAAKPVSNLAERFGFNATVENADNCREYYADFTNYALHPGWGQLQGRTEASADGYRLINDDKGGSRMRFDWDFAAGEAVSYVAVTMRGAPDTGKNSYAILREPKCQDDFNKHNCDEIDMAELWGWRQNVEAHSFSYNPAVSDYGYATPTPVFQVTANANSQHHTYGLELRRGGKYWMRFNNQDVGGGWTQGPSAHAMKLYLGIWDCSTDFGSVCGPYFGRHSFMDVKSVWVKQCW</sequence>
<evidence type="ECO:0000313" key="2">
    <source>
        <dbReference type="EMBL" id="AIG55827.1"/>
    </source>
</evidence>
<name>A0A0A7CLQ6_ACHHY</name>
<dbReference type="Gene3D" id="2.60.120.200">
    <property type="match status" value="1"/>
</dbReference>
<evidence type="ECO:0000256" key="1">
    <source>
        <dbReference type="SAM" id="SignalP"/>
    </source>
</evidence>
<feature type="chain" id="PRO_5002026651" evidence="1">
    <location>
        <begin position="21"/>
        <end position="250"/>
    </location>
</feature>
<reference evidence="2" key="1">
    <citation type="journal article" date="2014" name="Genome Biol. Evol.">
        <title>The secreted proteins of Achlya hypogyna and Thraustotheca clavata identify the ancestral oomycete secretome and reveal gene acquisitions by horizontal gene transfer.</title>
        <authorList>
            <person name="Misner I."/>
            <person name="Blouin N."/>
            <person name="Leonard G."/>
            <person name="Richards T.A."/>
            <person name="Lane C.E."/>
        </authorList>
    </citation>
    <scope>NUCLEOTIDE SEQUENCE</scope>
    <source>
        <strain evidence="2">ATCC 48635</strain>
    </source>
</reference>
<dbReference type="SUPFAM" id="SSF49899">
    <property type="entry name" value="Concanavalin A-like lectins/glucanases"/>
    <property type="match status" value="1"/>
</dbReference>
<proteinExistence type="predicted"/>
<dbReference type="AlphaFoldDB" id="A0A0A7CLQ6"/>
<accession>A0A0A7CLQ6</accession>
<dbReference type="EMBL" id="KM038366">
    <property type="protein sequence ID" value="AIG55827.1"/>
    <property type="molecule type" value="Genomic_DNA"/>
</dbReference>
<dbReference type="InterPro" id="IPR013320">
    <property type="entry name" value="ConA-like_dom_sf"/>
</dbReference>
<organism evidence="2">
    <name type="scientific">Achlya hypogyna</name>
    <name type="common">Oomycete</name>
    <name type="synonym">Protoachlya hypogyna</name>
    <dbReference type="NCBI Taxonomy" id="1202772"/>
    <lineage>
        <taxon>Eukaryota</taxon>
        <taxon>Sar</taxon>
        <taxon>Stramenopiles</taxon>
        <taxon>Oomycota</taxon>
        <taxon>Saprolegniomycetes</taxon>
        <taxon>Saprolegniales</taxon>
        <taxon>Achlyaceae</taxon>
        <taxon>Achlya</taxon>
    </lineage>
</organism>
<protein>
    <submittedName>
        <fullName evidence="2">Secreted protein</fullName>
    </submittedName>
</protein>
<keyword evidence="1" id="KW-0732">Signal</keyword>
<feature type="signal peptide" evidence="1">
    <location>
        <begin position="1"/>
        <end position="20"/>
    </location>
</feature>